<feature type="domain" description="Peptidase M12A" evidence="10">
    <location>
        <begin position="19"/>
        <end position="217"/>
    </location>
</feature>
<keyword evidence="4 8" id="KW-0378">Hydrolase</keyword>
<dbReference type="PANTHER" id="PTHR10127:SF802">
    <property type="entry name" value="ZINC METALLOPROTEINASE NAS-10"/>
    <property type="match status" value="1"/>
</dbReference>
<evidence type="ECO:0000256" key="9">
    <source>
        <dbReference type="RuleBase" id="RU361183"/>
    </source>
</evidence>
<dbReference type="EC" id="3.4.24.-" evidence="9"/>
<dbReference type="Pfam" id="PF01400">
    <property type="entry name" value="Astacin"/>
    <property type="match status" value="2"/>
</dbReference>
<dbReference type="SUPFAM" id="SSF49854">
    <property type="entry name" value="Spermadhesin, CUB domain"/>
    <property type="match status" value="1"/>
</dbReference>
<dbReference type="Proteomes" id="UP000046392">
    <property type="component" value="Unplaced"/>
</dbReference>
<feature type="domain" description="Peptidase M12A" evidence="10">
    <location>
        <begin position="341"/>
        <end position="423"/>
    </location>
</feature>
<evidence type="ECO:0000256" key="5">
    <source>
        <dbReference type="ARBA" id="ARBA00022833"/>
    </source>
</evidence>
<evidence type="ECO:0000256" key="7">
    <source>
        <dbReference type="ARBA" id="ARBA00023157"/>
    </source>
</evidence>
<name>A0A0N5C0T6_STREA</name>
<dbReference type="GO" id="GO:0004222">
    <property type="term" value="F:metalloendopeptidase activity"/>
    <property type="evidence" value="ECO:0007669"/>
    <property type="project" value="UniProtKB-UniRule"/>
</dbReference>
<dbReference type="InterPro" id="IPR035914">
    <property type="entry name" value="Sperma_CUB_dom_sf"/>
</dbReference>
<sequence>MNFDTSSYFYNLEYYRQKRKIKNKLQRWFSTIPVYINEGLNRELIIRAINIIQKETCVRFKLVNEIVKGIPGIRFCPGEKCFSLVGMASRRQFQNIFIAGHCQTVGVIQHEILHALGVDHEHNRIDRDQYVTIMTDNIDESNIHDFSTPWLFDSRTFGLPYDYGSIMHYAMDTFSKNNGSTIIPKHELYKKTIGHTYKLSFIDIKTVNMMYCMYKCKVRIKCFNFGYSDPNSCDRCKCLEGFVGKDCSRFTVNPSPCGKAKYAVHRKLQEIKADGILNCSYHLLTQRRSKIIIKISYVNTYPYTQQCCLPDDCLEVKYWKDKTVTGARFCGINNNVLFYSTDNIDESNIHDFSTPWLFDSRTFGLPYDYGSIMHYAMDTFSKNNGSTIIPKHELYKKTIGHTYKLSFIDIKTVNMMYCMYKCKVRIKCFNFGYSDPNSCDRCKCLEGFVGKDCSRFTVNPSPCGKAKYAVHRKLQEIKADGILNCSYHLLTQRRSKIIIKISYVNTYPYTQQCCLPDDCLEVKYWKDKTVTGARFCGINNNVLFYSKSNIVLVYFRSTHSANRFKITFKKF</sequence>
<keyword evidence="3 8" id="KW-0479">Metal-binding</keyword>
<dbReference type="SMART" id="SM00042">
    <property type="entry name" value="CUB"/>
    <property type="match status" value="1"/>
</dbReference>
<feature type="active site" evidence="8">
    <location>
        <position position="111"/>
    </location>
</feature>
<evidence type="ECO:0000256" key="3">
    <source>
        <dbReference type="ARBA" id="ARBA00022723"/>
    </source>
</evidence>
<dbReference type="Gene3D" id="2.60.120.290">
    <property type="entry name" value="Spermadhesin, CUB domain"/>
    <property type="match status" value="1"/>
</dbReference>
<keyword evidence="5 8" id="KW-0862">Zinc</keyword>
<proteinExistence type="predicted"/>
<keyword evidence="1" id="KW-0245">EGF-like domain</keyword>
<accession>A0A0N5C0T6</accession>
<dbReference type="InterPro" id="IPR034035">
    <property type="entry name" value="Astacin-like_dom"/>
</dbReference>
<keyword evidence="6 8" id="KW-0482">Metalloprotease</keyword>
<evidence type="ECO:0000256" key="2">
    <source>
        <dbReference type="ARBA" id="ARBA00022670"/>
    </source>
</evidence>
<evidence type="ECO:0000256" key="1">
    <source>
        <dbReference type="ARBA" id="ARBA00022536"/>
    </source>
</evidence>
<feature type="binding site" evidence="8">
    <location>
        <position position="110"/>
    </location>
    <ligand>
        <name>Zn(2+)</name>
        <dbReference type="ChEBI" id="CHEBI:29105"/>
        <note>catalytic</note>
    </ligand>
</feature>
<dbReference type="AlphaFoldDB" id="A0A0N5C0T6"/>
<evidence type="ECO:0000313" key="11">
    <source>
        <dbReference type="Proteomes" id="UP000046392"/>
    </source>
</evidence>
<dbReference type="InterPro" id="IPR001506">
    <property type="entry name" value="Peptidase_M12A"/>
</dbReference>
<dbReference type="CDD" id="cd04280">
    <property type="entry name" value="ZnMc_astacin_like"/>
    <property type="match status" value="1"/>
</dbReference>
<dbReference type="Pfam" id="PF00431">
    <property type="entry name" value="CUB"/>
    <property type="match status" value="1"/>
</dbReference>
<dbReference type="InterPro" id="IPR006026">
    <property type="entry name" value="Peptidase_Metallo"/>
</dbReference>
<evidence type="ECO:0000256" key="4">
    <source>
        <dbReference type="ARBA" id="ARBA00022801"/>
    </source>
</evidence>
<organism evidence="11 12">
    <name type="scientific">Strongyloides papillosus</name>
    <name type="common">Intestinal threadworm</name>
    <dbReference type="NCBI Taxonomy" id="174720"/>
    <lineage>
        <taxon>Eukaryota</taxon>
        <taxon>Metazoa</taxon>
        <taxon>Ecdysozoa</taxon>
        <taxon>Nematoda</taxon>
        <taxon>Chromadorea</taxon>
        <taxon>Rhabditida</taxon>
        <taxon>Tylenchina</taxon>
        <taxon>Panagrolaimomorpha</taxon>
        <taxon>Strongyloidoidea</taxon>
        <taxon>Strongyloididae</taxon>
        <taxon>Strongyloides</taxon>
    </lineage>
</organism>
<dbReference type="Gene3D" id="3.40.390.10">
    <property type="entry name" value="Collagenase (Catalytic Domain)"/>
    <property type="match status" value="2"/>
</dbReference>
<dbReference type="WBParaSite" id="SPAL_0001161300.1">
    <property type="protein sequence ID" value="SPAL_0001161300.1"/>
    <property type="gene ID" value="SPAL_0001161300"/>
</dbReference>
<reference evidence="12" key="1">
    <citation type="submission" date="2017-02" db="UniProtKB">
        <authorList>
            <consortium name="WormBaseParasite"/>
        </authorList>
    </citation>
    <scope>IDENTIFICATION</scope>
</reference>
<keyword evidence="2 8" id="KW-0645">Protease</keyword>
<evidence type="ECO:0000256" key="6">
    <source>
        <dbReference type="ARBA" id="ARBA00023049"/>
    </source>
</evidence>
<evidence type="ECO:0000256" key="8">
    <source>
        <dbReference type="PROSITE-ProRule" id="PRU01211"/>
    </source>
</evidence>
<keyword evidence="11" id="KW-1185">Reference proteome</keyword>
<dbReference type="InterPro" id="IPR024079">
    <property type="entry name" value="MetalloPept_cat_dom_sf"/>
</dbReference>
<protein>
    <recommendedName>
        <fullName evidence="9">Metalloendopeptidase</fullName>
        <ecNumber evidence="9">3.4.24.-</ecNumber>
    </recommendedName>
</protein>
<dbReference type="GO" id="GO:0008270">
    <property type="term" value="F:zinc ion binding"/>
    <property type="evidence" value="ECO:0007669"/>
    <property type="project" value="UniProtKB-UniRule"/>
</dbReference>
<comment type="cofactor">
    <cofactor evidence="8 9">
        <name>Zn(2+)</name>
        <dbReference type="ChEBI" id="CHEBI:29105"/>
    </cofactor>
    <text evidence="8 9">Binds 1 zinc ion per subunit.</text>
</comment>
<feature type="binding site" evidence="8">
    <location>
        <position position="120"/>
    </location>
    <ligand>
        <name>Zn(2+)</name>
        <dbReference type="ChEBI" id="CHEBI:29105"/>
        <note>catalytic</note>
    </ligand>
</feature>
<dbReference type="SUPFAM" id="SSF55486">
    <property type="entry name" value="Metalloproteases ('zincins'), catalytic domain"/>
    <property type="match status" value="2"/>
</dbReference>
<feature type="binding site" evidence="8">
    <location>
        <position position="114"/>
    </location>
    <ligand>
        <name>Zn(2+)</name>
        <dbReference type="ChEBI" id="CHEBI:29105"/>
        <note>catalytic</note>
    </ligand>
</feature>
<keyword evidence="7" id="KW-1015">Disulfide bond</keyword>
<dbReference type="PROSITE" id="PS51864">
    <property type="entry name" value="ASTACIN"/>
    <property type="match status" value="2"/>
</dbReference>
<comment type="caution">
    <text evidence="8">Lacks conserved residue(s) required for the propagation of feature annotation.</text>
</comment>
<evidence type="ECO:0000313" key="12">
    <source>
        <dbReference type="WBParaSite" id="SPAL_0001161300.1"/>
    </source>
</evidence>
<dbReference type="InterPro" id="IPR000859">
    <property type="entry name" value="CUB_dom"/>
</dbReference>
<evidence type="ECO:0000259" key="10">
    <source>
        <dbReference type="PROSITE" id="PS51864"/>
    </source>
</evidence>
<dbReference type="SMART" id="SM00235">
    <property type="entry name" value="ZnMc"/>
    <property type="match status" value="1"/>
</dbReference>
<dbReference type="PRINTS" id="PR00480">
    <property type="entry name" value="ASTACIN"/>
</dbReference>
<dbReference type="GO" id="GO:0006508">
    <property type="term" value="P:proteolysis"/>
    <property type="evidence" value="ECO:0007669"/>
    <property type="project" value="UniProtKB-KW"/>
</dbReference>
<dbReference type="PANTHER" id="PTHR10127">
    <property type="entry name" value="DISCOIDIN, CUB, EGF, LAMININ , AND ZINC METALLOPROTEASE DOMAIN CONTAINING"/>
    <property type="match status" value="1"/>
</dbReference>